<dbReference type="Pfam" id="PF00084">
    <property type="entry name" value="Sushi"/>
    <property type="match status" value="1"/>
</dbReference>
<dbReference type="CDD" id="cd00033">
    <property type="entry name" value="CCP"/>
    <property type="match status" value="1"/>
</dbReference>
<evidence type="ECO:0000256" key="1">
    <source>
        <dbReference type="ARBA" id="ARBA00023157"/>
    </source>
</evidence>
<sequence length="281" mass="31858">MTDCPSLTNMLPNSTFITKETYRELQVSTWAMSPGTVVRVSCLDGLELVGEPEVTCLDSGLWSADPYCEVKTTPLPTRPDGMDEPLIIVIVLVVILVLVAAVIIFVCIALAMGRGRGNKHKRSKNGDTDSMPYSVSTHVFDQNIALYGNMGRSQIVGEENDNAVYYHNDPTRRRERAVHHSSKEIPENQQQTEGDVYYVSCRMANENPSPGYHSDDCVYCSEGQRLPRIRDFYEEDDRGSPTEHEMYMNKSRRDEFLWRKGDSVISDFTIPRPHYQSKHTP</sequence>
<keyword evidence="1" id="KW-1015">Disulfide bond</keyword>
<evidence type="ECO:0000313" key="5">
    <source>
        <dbReference type="EMBL" id="WAR08956.1"/>
    </source>
</evidence>
<dbReference type="InterPro" id="IPR000436">
    <property type="entry name" value="Sushi_SCR_CCP_dom"/>
</dbReference>
<evidence type="ECO:0000259" key="4">
    <source>
        <dbReference type="PROSITE" id="PS50923"/>
    </source>
</evidence>
<evidence type="ECO:0000256" key="2">
    <source>
        <dbReference type="PROSITE-ProRule" id="PRU00302"/>
    </source>
</evidence>
<reference evidence="5" key="1">
    <citation type="submission" date="2022-11" db="EMBL/GenBank/DDBJ databases">
        <title>Centuries of genome instability and evolution in soft-shell clam transmissible cancer (bioRxiv).</title>
        <authorList>
            <person name="Hart S.F.M."/>
            <person name="Yonemitsu M.A."/>
            <person name="Giersch R.M."/>
            <person name="Beal B.F."/>
            <person name="Arriagada G."/>
            <person name="Davis B.W."/>
            <person name="Ostrander E.A."/>
            <person name="Goff S.P."/>
            <person name="Metzger M.J."/>
        </authorList>
    </citation>
    <scope>NUCLEOTIDE SEQUENCE</scope>
    <source>
        <strain evidence="5">MELC-2E11</strain>
        <tissue evidence="5">Siphon/mantle</tissue>
    </source>
</reference>
<dbReference type="Proteomes" id="UP001164746">
    <property type="component" value="Chromosome 6"/>
</dbReference>
<dbReference type="SUPFAM" id="SSF57535">
    <property type="entry name" value="Complement control module/SCR domain"/>
    <property type="match status" value="1"/>
</dbReference>
<keyword evidence="3" id="KW-0472">Membrane</keyword>
<organism evidence="5 6">
    <name type="scientific">Mya arenaria</name>
    <name type="common">Soft-shell clam</name>
    <dbReference type="NCBI Taxonomy" id="6604"/>
    <lineage>
        <taxon>Eukaryota</taxon>
        <taxon>Metazoa</taxon>
        <taxon>Spiralia</taxon>
        <taxon>Lophotrochozoa</taxon>
        <taxon>Mollusca</taxon>
        <taxon>Bivalvia</taxon>
        <taxon>Autobranchia</taxon>
        <taxon>Heteroconchia</taxon>
        <taxon>Euheterodonta</taxon>
        <taxon>Imparidentia</taxon>
        <taxon>Neoheterodontei</taxon>
        <taxon>Myida</taxon>
        <taxon>Myoidea</taxon>
        <taxon>Myidae</taxon>
        <taxon>Mya</taxon>
    </lineage>
</organism>
<feature type="domain" description="Sushi" evidence="4">
    <location>
        <begin position="2"/>
        <end position="70"/>
    </location>
</feature>
<protein>
    <recommendedName>
        <fullName evidence="4">Sushi domain-containing protein</fullName>
    </recommendedName>
</protein>
<dbReference type="SMART" id="SM00032">
    <property type="entry name" value="CCP"/>
    <property type="match status" value="1"/>
</dbReference>
<accession>A0ABY7EJJ4</accession>
<dbReference type="Gene3D" id="2.10.70.10">
    <property type="entry name" value="Complement Module, domain 1"/>
    <property type="match status" value="1"/>
</dbReference>
<keyword evidence="6" id="KW-1185">Reference proteome</keyword>
<proteinExistence type="predicted"/>
<keyword evidence="2" id="KW-0768">Sushi</keyword>
<feature type="transmembrane region" description="Helical" evidence="3">
    <location>
        <begin position="86"/>
        <end position="112"/>
    </location>
</feature>
<dbReference type="PROSITE" id="PS50923">
    <property type="entry name" value="SUSHI"/>
    <property type="match status" value="1"/>
</dbReference>
<dbReference type="EMBL" id="CP111017">
    <property type="protein sequence ID" value="WAR08956.1"/>
    <property type="molecule type" value="Genomic_DNA"/>
</dbReference>
<dbReference type="InterPro" id="IPR035976">
    <property type="entry name" value="Sushi/SCR/CCP_sf"/>
</dbReference>
<evidence type="ECO:0000313" key="6">
    <source>
        <dbReference type="Proteomes" id="UP001164746"/>
    </source>
</evidence>
<comment type="caution">
    <text evidence="2">Lacks conserved residue(s) required for the propagation of feature annotation.</text>
</comment>
<evidence type="ECO:0000256" key="3">
    <source>
        <dbReference type="SAM" id="Phobius"/>
    </source>
</evidence>
<keyword evidence="3" id="KW-1133">Transmembrane helix</keyword>
<keyword evidence="3" id="KW-0812">Transmembrane</keyword>
<name>A0ABY7EJJ4_MYAAR</name>
<gene>
    <name evidence="5" type="ORF">MAR_018914</name>
</gene>